<feature type="transmembrane region" description="Helical" evidence="1">
    <location>
        <begin position="178"/>
        <end position="199"/>
    </location>
</feature>
<feature type="transmembrane region" description="Helical" evidence="1">
    <location>
        <begin position="291"/>
        <end position="312"/>
    </location>
</feature>
<evidence type="ECO:0008006" key="4">
    <source>
        <dbReference type="Google" id="ProtNLM"/>
    </source>
</evidence>
<proteinExistence type="predicted"/>
<keyword evidence="1" id="KW-0472">Membrane</keyword>
<sequence length="394" mass="45360">MEKPKINNCARKLDGSQKKINWLLKCFILIGIPFYDYSEIRKNDISSLIKFWLKICVEVFYTSFGVHITLYSSFGIRGKSCFLGVTTSAVTVVLLLLRFSIAFKRSQIIRLIDAVNKFKINVRKPFFKCKKHDTVIPILFHIGMPLAIGQIFLLFLIRNYDQLDERFKSNLLHYCIEDPVCVITIIPLYSGIHTLYSFVTPSLSMTLFYYIHRTYDKSLKHMILETHYTLLTNMSHETIERSMSAIIEATKVYRLIENVLSLSTFLMYLLVFINFLNIVAINVANFTGKTVALRTIGSIIVFTWTTGCFFHLTLKASNLVDVCNLWKNLKQDIIKNCIHKQTYPSDVVSHLLLFNETADLNLVYTGWGMFELDRSLLLAMVGAIVSYSVLLITI</sequence>
<keyword evidence="1" id="KW-0812">Transmembrane</keyword>
<gene>
    <name evidence="2" type="primary">AVEN_208399_1</name>
    <name evidence="2" type="ORF">NPIL_291381</name>
</gene>
<dbReference type="AlphaFoldDB" id="A0A8X6NH71"/>
<feature type="transmembrane region" description="Helical" evidence="1">
    <location>
        <begin position="135"/>
        <end position="157"/>
    </location>
</feature>
<feature type="transmembrane region" description="Helical" evidence="1">
    <location>
        <begin position="82"/>
        <end position="101"/>
    </location>
</feature>
<name>A0A8X6NH71_NEPPI</name>
<evidence type="ECO:0000256" key="1">
    <source>
        <dbReference type="SAM" id="Phobius"/>
    </source>
</evidence>
<feature type="transmembrane region" description="Helical" evidence="1">
    <location>
        <begin position="265"/>
        <end position="284"/>
    </location>
</feature>
<keyword evidence="3" id="KW-1185">Reference proteome</keyword>
<evidence type="ECO:0000313" key="2">
    <source>
        <dbReference type="EMBL" id="GFT12972.1"/>
    </source>
</evidence>
<feature type="transmembrane region" description="Helical" evidence="1">
    <location>
        <begin position="375"/>
        <end position="393"/>
    </location>
</feature>
<dbReference type="OrthoDB" id="5800391at2759"/>
<comment type="caution">
    <text evidence="2">The sequence shown here is derived from an EMBL/GenBank/DDBJ whole genome shotgun (WGS) entry which is preliminary data.</text>
</comment>
<dbReference type="Proteomes" id="UP000887013">
    <property type="component" value="Unassembled WGS sequence"/>
</dbReference>
<keyword evidence="1" id="KW-1133">Transmembrane helix</keyword>
<feature type="transmembrane region" description="Helical" evidence="1">
    <location>
        <begin position="49"/>
        <end position="70"/>
    </location>
</feature>
<organism evidence="2 3">
    <name type="scientific">Nephila pilipes</name>
    <name type="common">Giant wood spider</name>
    <name type="synonym">Nephila maculata</name>
    <dbReference type="NCBI Taxonomy" id="299642"/>
    <lineage>
        <taxon>Eukaryota</taxon>
        <taxon>Metazoa</taxon>
        <taxon>Ecdysozoa</taxon>
        <taxon>Arthropoda</taxon>
        <taxon>Chelicerata</taxon>
        <taxon>Arachnida</taxon>
        <taxon>Araneae</taxon>
        <taxon>Araneomorphae</taxon>
        <taxon>Entelegynae</taxon>
        <taxon>Araneoidea</taxon>
        <taxon>Nephilidae</taxon>
        <taxon>Nephila</taxon>
    </lineage>
</organism>
<reference evidence="2" key="1">
    <citation type="submission" date="2020-08" db="EMBL/GenBank/DDBJ databases">
        <title>Multicomponent nature underlies the extraordinary mechanical properties of spider dragline silk.</title>
        <authorList>
            <person name="Kono N."/>
            <person name="Nakamura H."/>
            <person name="Mori M."/>
            <person name="Yoshida Y."/>
            <person name="Ohtoshi R."/>
            <person name="Malay A.D."/>
            <person name="Moran D.A.P."/>
            <person name="Tomita M."/>
            <person name="Numata K."/>
            <person name="Arakawa K."/>
        </authorList>
    </citation>
    <scope>NUCLEOTIDE SEQUENCE</scope>
</reference>
<protein>
    <recommendedName>
        <fullName evidence="4">Gustatory receptor</fullName>
    </recommendedName>
</protein>
<dbReference type="EMBL" id="BMAW01104177">
    <property type="protein sequence ID" value="GFT12972.1"/>
    <property type="molecule type" value="Genomic_DNA"/>
</dbReference>
<accession>A0A8X6NH71</accession>
<evidence type="ECO:0000313" key="3">
    <source>
        <dbReference type="Proteomes" id="UP000887013"/>
    </source>
</evidence>
<feature type="transmembrane region" description="Helical" evidence="1">
    <location>
        <begin position="20"/>
        <end position="37"/>
    </location>
</feature>